<dbReference type="GO" id="GO:0003824">
    <property type="term" value="F:catalytic activity"/>
    <property type="evidence" value="ECO:0007669"/>
    <property type="project" value="UniProtKB-ARBA"/>
</dbReference>
<proteinExistence type="predicted"/>
<gene>
    <name evidence="1" type="ORF">ELLFYP34_01284</name>
</gene>
<organism evidence="1">
    <name type="scientific">Eubacterium limosum</name>
    <dbReference type="NCBI Taxonomy" id="1736"/>
    <lineage>
        <taxon>Bacteria</taxon>
        <taxon>Bacillati</taxon>
        <taxon>Bacillota</taxon>
        <taxon>Clostridia</taxon>
        <taxon>Eubacteriales</taxon>
        <taxon>Eubacteriaceae</taxon>
        <taxon>Eubacterium</taxon>
    </lineage>
</organism>
<dbReference type="AlphaFoldDB" id="A0A6N3HK01"/>
<protein>
    <recommendedName>
        <fullName evidence="2">dTDP-4-amino-4,6-dideoxygalactose transaminase</fullName>
    </recommendedName>
</protein>
<dbReference type="Gene3D" id="3.40.640.10">
    <property type="entry name" value="Type I PLP-dependent aspartate aminotransferase-like (Major domain)"/>
    <property type="match status" value="1"/>
</dbReference>
<dbReference type="InterPro" id="IPR015422">
    <property type="entry name" value="PyrdxlP-dep_Trfase_small"/>
</dbReference>
<dbReference type="Gene3D" id="3.90.1150.10">
    <property type="entry name" value="Aspartate Aminotransferase, domain 1"/>
    <property type="match status" value="1"/>
</dbReference>
<evidence type="ECO:0000313" key="1">
    <source>
        <dbReference type="EMBL" id="VYU76109.1"/>
    </source>
</evidence>
<dbReference type="SUPFAM" id="SSF53383">
    <property type="entry name" value="PLP-dependent transferases"/>
    <property type="match status" value="1"/>
</dbReference>
<accession>A0A6N3HK01</accession>
<dbReference type="InterPro" id="IPR015421">
    <property type="entry name" value="PyrdxlP-dep_Trfase_major"/>
</dbReference>
<reference evidence="1" key="1">
    <citation type="submission" date="2019-11" db="EMBL/GenBank/DDBJ databases">
        <authorList>
            <person name="Feng L."/>
        </authorList>
    </citation>
    <scope>NUCLEOTIDE SEQUENCE</scope>
    <source>
        <strain evidence="1">ElimosumLFYP34</strain>
    </source>
</reference>
<dbReference type="EMBL" id="CACRTR010000023">
    <property type="protein sequence ID" value="VYU76109.1"/>
    <property type="molecule type" value="Genomic_DNA"/>
</dbReference>
<dbReference type="InterPro" id="IPR015424">
    <property type="entry name" value="PyrdxlP-dep_Trfase"/>
</dbReference>
<name>A0A6N3HK01_EUBLI</name>
<sequence length="356" mass="41820">MKKEIGSEFWTVEQTAEKQHLFNAFKRNQRFFLSGRTALDFLIKNIKAKKPIRKAYLPSYCCHSMIQPFLDNDIEVIFYEVLIKENKLMIKVDPNVECDLFYTIQYFGFVDEQLDDFIRKIKQQGKLIVEDATHSLFTAKAFHTEADYVFASLRKWTGLPGGALVWSNETLYAPASKTDSNKAYIEKREAAYRLKRRYIEGEPIEKKAFLTLFDEAEQMLDKDYRGYGCGQEIQEQIEHLDIAKIKKNRQENAAFLCEKLRFCKDIELLYKAVKQDTCPLFVPIIVKKHQRDPLRAFLIQQNIYCPIHWPISPMHKLNVGTEALYKNTLSLVCDQRYEIEDMTSIVNAIIQFFERK</sequence>
<evidence type="ECO:0008006" key="2">
    <source>
        <dbReference type="Google" id="ProtNLM"/>
    </source>
</evidence>